<evidence type="ECO:0000256" key="1">
    <source>
        <dbReference type="SAM" id="Phobius"/>
    </source>
</evidence>
<gene>
    <name evidence="2" type="ORF">FIV42_04500</name>
</gene>
<dbReference type="Proteomes" id="UP000315995">
    <property type="component" value="Chromosome"/>
</dbReference>
<evidence type="ECO:0008006" key="4">
    <source>
        <dbReference type="Google" id="ProtNLM"/>
    </source>
</evidence>
<protein>
    <recommendedName>
        <fullName evidence="4">Tetratricopeptide repeat protein</fullName>
    </recommendedName>
</protein>
<dbReference type="Gene3D" id="1.25.40.10">
    <property type="entry name" value="Tetratricopeptide repeat domain"/>
    <property type="match status" value="1"/>
</dbReference>
<proteinExistence type="predicted"/>
<dbReference type="PROSITE" id="PS51257">
    <property type="entry name" value="PROKAR_LIPOPROTEIN"/>
    <property type="match status" value="1"/>
</dbReference>
<keyword evidence="1" id="KW-0472">Membrane</keyword>
<evidence type="ECO:0000313" key="3">
    <source>
        <dbReference type="Proteomes" id="UP000315995"/>
    </source>
</evidence>
<dbReference type="AlphaFoldDB" id="A0A4Y6PNX5"/>
<dbReference type="SUPFAM" id="SSF48452">
    <property type="entry name" value="TPR-like"/>
    <property type="match status" value="1"/>
</dbReference>
<accession>A0A4Y6PNX5</accession>
<dbReference type="RefSeq" id="WP_141196522.1">
    <property type="nucleotide sequence ID" value="NZ_CP041186.1"/>
</dbReference>
<dbReference type="InterPro" id="IPR011990">
    <property type="entry name" value="TPR-like_helical_dom_sf"/>
</dbReference>
<reference evidence="2 3" key="1">
    <citation type="submission" date="2019-06" db="EMBL/GenBank/DDBJ databases">
        <title>Persicimonas caeni gen. nov., sp. nov., a predatory bacterium isolated from solar saltern.</title>
        <authorList>
            <person name="Wang S."/>
        </authorList>
    </citation>
    <scope>NUCLEOTIDE SEQUENCE [LARGE SCALE GENOMIC DNA]</scope>
    <source>
        <strain evidence="2 3">YN101</strain>
    </source>
</reference>
<dbReference type="OrthoDB" id="5502367at2"/>
<organism evidence="2 3">
    <name type="scientific">Persicimonas caeni</name>
    <dbReference type="NCBI Taxonomy" id="2292766"/>
    <lineage>
        <taxon>Bacteria</taxon>
        <taxon>Deltaproteobacteria</taxon>
        <taxon>Bradymonadales</taxon>
        <taxon>Bradymonadaceae</taxon>
        <taxon>Persicimonas</taxon>
    </lineage>
</organism>
<sequence length="305" mass="34473">MLERLYPKFVSLLGALGLACSLGYFVGVYLAFQPEWQDWADFFVPAAIPLLIVPYVLLLSHLYLRTHLGAWLLKRGAVDQAIDYCSARLSSNLMRGRKEALIHRVNLARALVVRGEYERAYETLSAGYAKPDKGAQAVNIARWRMEVALRKENLIQCHEAYEAAAELTRPKGARAYLLGCRAELAVREGKRGEFDESIEEGLWAKSDNPRVRLCQVLGALRFGASHEELTEALALLEQAFAPAVTDVPRREGELLACRAELLWELGRKDEARETIAFADEVPQDTRSEYEIRRVRERITASPQRD</sequence>
<keyword evidence="1" id="KW-1133">Transmembrane helix</keyword>
<keyword evidence="3" id="KW-1185">Reference proteome</keyword>
<feature type="transmembrane region" description="Helical" evidence="1">
    <location>
        <begin position="12"/>
        <end position="32"/>
    </location>
</feature>
<keyword evidence="1" id="KW-0812">Transmembrane</keyword>
<evidence type="ECO:0000313" key="2">
    <source>
        <dbReference type="EMBL" id="QDG50026.1"/>
    </source>
</evidence>
<dbReference type="EMBL" id="CP041186">
    <property type="protein sequence ID" value="QDG50026.1"/>
    <property type="molecule type" value="Genomic_DNA"/>
</dbReference>
<accession>A0A5B8Y1I0</accession>
<name>A0A4Y6PNX5_PERCE</name>
<feature type="transmembrane region" description="Helical" evidence="1">
    <location>
        <begin position="44"/>
        <end position="64"/>
    </location>
</feature>